<protein>
    <submittedName>
        <fullName evidence="3">Uncharacterized protein isoform X3</fullName>
    </submittedName>
</protein>
<dbReference type="GeneID" id="114486256"/>
<dbReference type="AlphaFoldDB" id="A0A455B9F9"/>
<evidence type="ECO:0000313" key="2">
    <source>
        <dbReference type="Proteomes" id="UP000248484"/>
    </source>
</evidence>
<dbReference type="KEGG" id="pcad:114486256"/>
<dbReference type="Proteomes" id="UP000248484">
    <property type="component" value="Chromosome 5"/>
</dbReference>
<evidence type="ECO:0000313" key="3">
    <source>
        <dbReference type="RefSeq" id="XP_028345304.2"/>
    </source>
</evidence>
<dbReference type="InParanoid" id="A0A455B9F9"/>
<feature type="compositionally biased region" description="Basic residues" evidence="1">
    <location>
        <begin position="119"/>
        <end position="129"/>
    </location>
</feature>
<feature type="compositionally biased region" description="Basic and acidic residues" evidence="1">
    <location>
        <begin position="68"/>
        <end position="81"/>
    </location>
</feature>
<feature type="region of interest" description="Disordered" evidence="1">
    <location>
        <begin position="1"/>
        <end position="174"/>
    </location>
</feature>
<reference evidence="3" key="1">
    <citation type="submission" date="2025-08" db="UniProtKB">
        <authorList>
            <consortium name="RefSeq"/>
        </authorList>
    </citation>
    <scope>IDENTIFICATION</scope>
    <source>
        <tissue evidence="3">Muscle</tissue>
    </source>
</reference>
<organism evidence="2 3">
    <name type="scientific">Physeter macrocephalus</name>
    <name type="common">Sperm whale</name>
    <name type="synonym">Physeter catodon</name>
    <dbReference type="NCBI Taxonomy" id="9755"/>
    <lineage>
        <taxon>Eukaryota</taxon>
        <taxon>Metazoa</taxon>
        <taxon>Chordata</taxon>
        <taxon>Craniata</taxon>
        <taxon>Vertebrata</taxon>
        <taxon>Euteleostomi</taxon>
        <taxon>Mammalia</taxon>
        <taxon>Eutheria</taxon>
        <taxon>Laurasiatheria</taxon>
        <taxon>Artiodactyla</taxon>
        <taxon>Whippomorpha</taxon>
        <taxon>Cetacea</taxon>
        <taxon>Odontoceti</taxon>
        <taxon>Physeteridae</taxon>
        <taxon>Physeter</taxon>
    </lineage>
</organism>
<name>A0A455B9F9_PHYMC</name>
<dbReference type="RefSeq" id="XP_028345304.2">
    <property type="nucleotide sequence ID" value="XM_028489503.2"/>
</dbReference>
<accession>A0A455B9F9</accession>
<gene>
    <name evidence="3" type="primary">LOC114486256</name>
</gene>
<proteinExistence type="predicted"/>
<keyword evidence="2" id="KW-1185">Reference proteome</keyword>
<feature type="compositionally biased region" description="Basic and acidic residues" evidence="1">
    <location>
        <begin position="26"/>
        <end position="40"/>
    </location>
</feature>
<sequence length="264" mass="28878">MEPWQHGRGLGAEGDARSISLPPAPLRERTTLDETSHTSADESPCLGPQELPKTRPPCQEPGVGALLRSREKRGPSHEQRGRWVCTTERPQRGRATTARPSTAMDAPPAVPRGEEKVERKPRRRRRRQRGSCSGDGSYQFTPPSKADQQHRLNGRAQPGGLEAALDGGPGCGRSLRGRLSPTAFTLDPAAETLLPAMETERRPLSLFYCLLRCNTCLRWRERCATREAEVPGLPGSVLSPKTRPATPRAACTPSQLQNVTVLST</sequence>
<evidence type="ECO:0000256" key="1">
    <source>
        <dbReference type="SAM" id="MobiDB-lite"/>
    </source>
</evidence>